<dbReference type="Gene3D" id="3.50.50.60">
    <property type="entry name" value="FAD/NAD(P)-binding domain"/>
    <property type="match status" value="2"/>
</dbReference>
<dbReference type="STRING" id="1328313.DS2_15524"/>
<dbReference type="Pfam" id="PF00732">
    <property type="entry name" value="GMC_oxred_N"/>
    <property type="match status" value="1"/>
</dbReference>
<proteinExistence type="inferred from homology"/>
<keyword evidence="9" id="KW-1185">Reference proteome</keyword>
<protein>
    <submittedName>
        <fullName evidence="8">Oxidoreductase</fullName>
    </submittedName>
</protein>
<dbReference type="AlphaFoldDB" id="W7Q9Z0"/>
<dbReference type="GO" id="GO:0016614">
    <property type="term" value="F:oxidoreductase activity, acting on CH-OH group of donors"/>
    <property type="evidence" value="ECO:0007669"/>
    <property type="project" value="InterPro"/>
</dbReference>
<dbReference type="Proteomes" id="UP000019276">
    <property type="component" value="Unassembled WGS sequence"/>
</dbReference>
<comment type="caution">
    <text evidence="8">The sequence shown here is derived from an EMBL/GenBank/DDBJ whole genome shotgun (WGS) entry which is preliminary data.</text>
</comment>
<dbReference type="Pfam" id="PF05199">
    <property type="entry name" value="GMC_oxred_C"/>
    <property type="match status" value="1"/>
</dbReference>
<dbReference type="InterPro" id="IPR051473">
    <property type="entry name" value="P2Ox-like"/>
</dbReference>
<evidence type="ECO:0000256" key="1">
    <source>
        <dbReference type="ARBA" id="ARBA00001974"/>
    </source>
</evidence>
<dbReference type="InterPro" id="IPR000172">
    <property type="entry name" value="GMC_OxRdtase_N"/>
</dbReference>
<dbReference type="InterPro" id="IPR036188">
    <property type="entry name" value="FAD/NAD-bd_sf"/>
</dbReference>
<comment type="similarity">
    <text evidence="2">Belongs to the GMC oxidoreductase family.</text>
</comment>
<dbReference type="SUPFAM" id="SSF54373">
    <property type="entry name" value="FAD-linked reductases, C-terminal domain"/>
    <property type="match status" value="1"/>
</dbReference>
<reference evidence="8 9" key="1">
    <citation type="journal article" date="2014" name="Genome Announc.">
        <title>Draft Genome Sequence of the Agar-Degrading Bacterium Catenovulum sp. Strain DS-2, Isolated from Intestines of Haliotis diversicolor.</title>
        <authorList>
            <person name="Shan D."/>
            <person name="Li X."/>
            <person name="Gu Z."/>
            <person name="Wei G."/>
            <person name="Gao Z."/>
            <person name="Shao Z."/>
        </authorList>
    </citation>
    <scope>NUCLEOTIDE SEQUENCE [LARGE SCALE GENOMIC DNA]</scope>
    <source>
        <strain evidence="8 9">DS-2</strain>
    </source>
</reference>
<name>W7Q9Z0_9ALTE</name>
<keyword evidence="4" id="KW-0274">FAD</keyword>
<evidence type="ECO:0000259" key="7">
    <source>
        <dbReference type="Pfam" id="PF05199"/>
    </source>
</evidence>
<evidence type="ECO:0000313" key="9">
    <source>
        <dbReference type="Proteomes" id="UP000019276"/>
    </source>
</evidence>
<organism evidence="8 9">
    <name type="scientific">Catenovulum agarivorans DS-2</name>
    <dbReference type="NCBI Taxonomy" id="1328313"/>
    <lineage>
        <taxon>Bacteria</taxon>
        <taxon>Pseudomonadati</taxon>
        <taxon>Pseudomonadota</taxon>
        <taxon>Gammaproteobacteria</taxon>
        <taxon>Alteromonadales</taxon>
        <taxon>Alteromonadaceae</taxon>
        <taxon>Catenovulum</taxon>
    </lineage>
</organism>
<dbReference type="InterPro" id="IPR007867">
    <property type="entry name" value="GMC_OxRtase_C"/>
</dbReference>
<gene>
    <name evidence="8" type="ORF">DS2_15524</name>
</gene>
<dbReference type="GO" id="GO:0050660">
    <property type="term" value="F:flavin adenine dinucleotide binding"/>
    <property type="evidence" value="ECO:0007669"/>
    <property type="project" value="InterPro"/>
</dbReference>
<dbReference type="eggNOG" id="COG2303">
    <property type="taxonomic scope" value="Bacteria"/>
</dbReference>
<sequence length="572" mass="63683">MKQSEFDVIVVGSGITGGWAAKEFCEKGFNTLVIERGRNVEHRGPEYTDMLAPWQIENRDLIPESFSEEGRYPHILGKGYLRNSTKQFFTDEKEHPISYPEDKPFMWVRGYQLGGRSLTWGRQVLRWSKKDFESNAKDGHGVPWPIGYDDLAPWYDYVESFIGVSANKDGLDAVPDGVFQKPWEMSAPEKHIASNLAKHYDDRRLIVGRAANLTEPTQEQLELGRGPCQARSYCKKGCSFGGYFSSLSATLPAAKRTGKLTLVTDSIVATVDYDEQSGKASGVTVIDAHTKEKRSYKARVVFLCASALGSIQILLNSKSKSFPNGIANSSGTVGRYIMDHYTGVIADGEVPGFEDKYNYGRRPIATYIPNYRHEQHPGTDFIRGYGYQATATQRKNTGTTAKRVGIGAEVKAQARQPAPWRFLALMYGEMLPYYDNVASLHPTKTDQWGIPLLHIDATIKENERKQIRQATKDIKEMLEIGGCTDINLRVVPETEHIKIGDRIHEMGGACMGDDPNTSVLNKWAQAHDVQNLFVTDGACMSSCATQNPSLTYMAITARSANYAAKLLESGEL</sequence>
<feature type="domain" description="Glucose-methanol-choline oxidoreductase C-terminal" evidence="7">
    <location>
        <begin position="443"/>
        <end position="555"/>
    </location>
</feature>
<dbReference type="RefSeq" id="WP_035015763.1">
    <property type="nucleotide sequence ID" value="NZ_ARZY01000036.1"/>
</dbReference>
<dbReference type="PANTHER" id="PTHR42784">
    <property type="entry name" value="PYRANOSE 2-OXIDASE"/>
    <property type="match status" value="1"/>
</dbReference>
<evidence type="ECO:0000256" key="4">
    <source>
        <dbReference type="ARBA" id="ARBA00022827"/>
    </source>
</evidence>
<dbReference type="OrthoDB" id="9787779at2"/>
<evidence type="ECO:0000256" key="3">
    <source>
        <dbReference type="ARBA" id="ARBA00022630"/>
    </source>
</evidence>
<feature type="domain" description="Glucose-methanol-choline oxidoreductase N-terminal" evidence="6">
    <location>
        <begin position="9"/>
        <end position="341"/>
    </location>
</feature>
<evidence type="ECO:0000313" key="8">
    <source>
        <dbReference type="EMBL" id="EWH08811.1"/>
    </source>
</evidence>
<dbReference type="SUPFAM" id="SSF51905">
    <property type="entry name" value="FAD/NAD(P)-binding domain"/>
    <property type="match status" value="1"/>
</dbReference>
<accession>W7Q9Z0</accession>
<comment type="cofactor">
    <cofactor evidence="1">
        <name>FAD</name>
        <dbReference type="ChEBI" id="CHEBI:57692"/>
    </cofactor>
</comment>
<dbReference type="PANTHER" id="PTHR42784:SF1">
    <property type="entry name" value="PYRANOSE 2-OXIDASE"/>
    <property type="match status" value="1"/>
</dbReference>
<evidence type="ECO:0000259" key="6">
    <source>
        <dbReference type="Pfam" id="PF00732"/>
    </source>
</evidence>
<evidence type="ECO:0000256" key="2">
    <source>
        <dbReference type="ARBA" id="ARBA00010790"/>
    </source>
</evidence>
<dbReference type="EMBL" id="ARZY01000036">
    <property type="protein sequence ID" value="EWH08811.1"/>
    <property type="molecule type" value="Genomic_DNA"/>
</dbReference>
<keyword evidence="5" id="KW-0560">Oxidoreductase</keyword>
<evidence type="ECO:0000256" key="5">
    <source>
        <dbReference type="ARBA" id="ARBA00023002"/>
    </source>
</evidence>
<keyword evidence="3" id="KW-0285">Flavoprotein</keyword>
<dbReference type="PATRIC" id="fig|1328313.3.peg.3168"/>